<dbReference type="PANTHER" id="PTHR15955">
    <property type="entry name" value="RWD DOMAIN CONTAINING PROTEIN 2"/>
    <property type="match status" value="1"/>
</dbReference>
<evidence type="ECO:0000313" key="2">
    <source>
        <dbReference type="EMBL" id="KAJ1613772.1"/>
    </source>
</evidence>
<comment type="caution">
    <text evidence="2">The sequence shown here is derived from an EMBL/GenBank/DDBJ whole genome shotgun (WGS) entry which is preliminary data.</text>
</comment>
<dbReference type="CDD" id="cd24163">
    <property type="entry name" value="RWDD2_C"/>
    <property type="match status" value="1"/>
</dbReference>
<gene>
    <name evidence="2" type="ORF">OJ253_74</name>
</gene>
<dbReference type="InterPro" id="IPR059181">
    <property type="entry name" value="RWDD2A-B_C"/>
</dbReference>
<protein>
    <submittedName>
        <fullName evidence="2">YSHH motif-containing protein</fullName>
    </submittedName>
</protein>
<feature type="domain" description="Small nuclear ribonucleoprotein Prp3 C-terminal" evidence="1">
    <location>
        <begin position="197"/>
        <end position="258"/>
    </location>
</feature>
<dbReference type="InterPro" id="IPR017359">
    <property type="entry name" value="Phi-like"/>
</dbReference>
<sequence>MSVSICEDEVSRLKQEVDALRFIFSDDGEMVLNDELEQWLRQPAGEVNPGNLCFRVLLGERRFYSMNLYLEITLDPENNYKSGLKQMSVVSSKALQWGSERPFFLSESQFNYIVCSGMKAFVPNTECIYDQVIASREATEEIVRDIPCEVYETADSEMQLKSSESDSEDSDFEQEEISKYIWNAPETSRVIRWGQRACYSHHIRNKIKRRLIVEWAKELSLGGYCKIGYPGIIIVEGPEECCLEYIRRLQRLRWKHFIVRGEIIQDISLDQKSLLKLKEAINSLRVLPSTMIELPADGMKVLAKICEDLGIKDLFLTTMKIYSK</sequence>
<dbReference type="OrthoDB" id="432412at2759"/>
<reference evidence="2" key="1">
    <citation type="submission" date="2022-10" db="EMBL/GenBank/DDBJ databases">
        <title>Adaptive evolution leads to modifications in subtelomeric GC content in a zoonotic Cryptosporidium species.</title>
        <authorList>
            <person name="Li J."/>
            <person name="Feng Y."/>
            <person name="Xiao L."/>
        </authorList>
    </citation>
    <scope>NUCLEOTIDE SEQUENCE</scope>
    <source>
        <strain evidence="2">33844</strain>
    </source>
</reference>
<name>A0A9D5DK56_9CRYT</name>
<dbReference type="AlphaFoldDB" id="A0A9D5DK56"/>
<dbReference type="Pfam" id="PF06544">
    <property type="entry name" value="Prp3_C"/>
    <property type="match status" value="1"/>
</dbReference>
<proteinExistence type="predicted"/>
<organism evidence="2">
    <name type="scientific">Cryptosporidium canis</name>
    <dbReference type="NCBI Taxonomy" id="195482"/>
    <lineage>
        <taxon>Eukaryota</taxon>
        <taxon>Sar</taxon>
        <taxon>Alveolata</taxon>
        <taxon>Apicomplexa</taxon>
        <taxon>Conoidasida</taxon>
        <taxon>Coccidia</taxon>
        <taxon>Eucoccidiorida</taxon>
        <taxon>Eimeriorina</taxon>
        <taxon>Cryptosporidiidae</taxon>
        <taxon>Cryptosporidium</taxon>
    </lineage>
</organism>
<accession>A0A9D5DK56</accession>
<dbReference type="PANTHER" id="PTHR15955:SF8">
    <property type="entry name" value="RWD DOMAIN-CONTAINING PROTEIN 2B-RELATED"/>
    <property type="match status" value="1"/>
</dbReference>
<dbReference type="Proteomes" id="UP001067231">
    <property type="component" value="Unassembled WGS sequence"/>
</dbReference>
<dbReference type="EMBL" id="JAPCXC010000001">
    <property type="protein sequence ID" value="KAJ1613772.1"/>
    <property type="molecule type" value="Genomic_DNA"/>
</dbReference>
<evidence type="ECO:0000259" key="1">
    <source>
        <dbReference type="Pfam" id="PF06544"/>
    </source>
</evidence>
<dbReference type="InterPro" id="IPR010541">
    <property type="entry name" value="Prp3_C"/>
</dbReference>